<evidence type="ECO:0000313" key="6">
    <source>
        <dbReference type="Proteomes" id="UP000199379"/>
    </source>
</evidence>
<reference evidence="5 6" key="1">
    <citation type="submission" date="2016-10" db="EMBL/GenBank/DDBJ databases">
        <authorList>
            <person name="de Groot N.N."/>
        </authorList>
    </citation>
    <scope>NUCLEOTIDE SEQUENCE [LARGE SCALE GENOMIC DNA]</scope>
    <source>
        <strain evidence="5 6">DSM 29340</strain>
    </source>
</reference>
<dbReference type="GO" id="GO:0000160">
    <property type="term" value="P:phosphorelay signal transduction system"/>
    <property type="evidence" value="ECO:0007669"/>
    <property type="project" value="InterPro"/>
</dbReference>
<dbReference type="OrthoDB" id="54411at2"/>
<gene>
    <name evidence="5" type="ORF">SAMN05444007_102470</name>
</gene>
<dbReference type="RefSeq" id="WP_092363019.1">
    <property type="nucleotide sequence ID" value="NZ_BMGV01000002.1"/>
</dbReference>
<dbReference type="PROSITE" id="PS51755">
    <property type="entry name" value="OMPR_PHOB"/>
    <property type="match status" value="1"/>
</dbReference>
<dbReference type="Gene3D" id="1.25.40.10">
    <property type="entry name" value="Tetratricopeptide repeat domain"/>
    <property type="match status" value="2"/>
</dbReference>
<dbReference type="AlphaFoldDB" id="A0A1H6U0P5"/>
<dbReference type="GO" id="GO:0003677">
    <property type="term" value="F:DNA binding"/>
    <property type="evidence" value="ECO:0007669"/>
    <property type="project" value="UniProtKB-UniRule"/>
</dbReference>
<evidence type="ECO:0000256" key="3">
    <source>
        <dbReference type="PROSITE-ProRule" id="PRU01091"/>
    </source>
</evidence>
<dbReference type="SUPFAM" id="SSF46894">
    <property type="entry name" value="C-terminal effector domain of the bipartite response regulators"/>
    <property type="match status" value="1"/>
</dbReference>
<dbReference type="SUPFAM" id="SSF48452">
    <property type="entry name" value="TPR-like"/>
    <property type="match status" value="1"/>
</dbReference>
<dbReference type="Gene3D" id="3.40.50.10070">
    <property type="entry name" value="TolB, N-terminal domain"/>
    <property type="match status" value="1"/>
</dbReference>
<name>A0A1H6U0P5_9RHOB</name>
<dbReference type="InterPro" id="IPR011990">
    <property type="entry name" value="TPR-like_helical_dom_sf"/>
</dbReference>
<feature type="repeat" description="TPR" evidence="2">
    <location>
        <begin position="370"/>
        <end position="403"/>
    </location>
</feature>
<dbReference type="SMART" id="SM00028">
    <property type="entry name" value="TPR"/>
    <property type="match status" value="5"/>
</dbReference>
<dbReference type="Gene3D" id="1.10.10.10">
    <property type="entry name" value="Winged helix-like DNA-binding domain superfamily/Winged helix DNA-binding domain"/>
    <property type="match status" value="1"/>
</dbReference>
<dbReference type="SMART" id="SM00862">
    <property type="entry name" value="Trans_reg_C"/>
    <property type="match status" value="1"/>
</dbReference>
<dbReference type="InterPro" id="IPR036388">
    <property type="entry name" value="WH-like_DNA-bd_sf"/>
</dbReference>
<keyword evidence="2" id="KW-0802">TPR repeat</keyword>
<dbReference type="InterPro" id="IPR016032">
    <property type="entry name" value="Sig_transdc_resp-reg_C-effctor"/>
</dbReference>
<dbReference type="Pfam" id="PF00486">
    <property type="entry name" value="Trans_reg_C"/>
    <property type="match status" value="1"/>
</dbReference>
<dbReference type="InterPro" id="IPR019734">
    <property type="entry name" value="TPR_rpt"/>
</dbReference>
<evidence type="ECO:0000259" key="4">
    <source>
        <dbReference type="PROSITE" id="PS51755"/>
    </source>
</evidence>
<dbReference type="PANTHER" id="PTHR12558:SF33">
    <property type="entry name" value="BLL7664 PROTEIN"/>
    <property type="match status" value="1"/>
</dbReference>
<accession>A0A1H6U0P5</accession>
<keyword evidence="1 3" id="KW-0238">DNA-binding</keyword>
<sequence>MYKFFEFQLDSARGLTRRGDPVPLEPQALQLLEFLVRRREGIVSKEDIIEEIWNGNAITDAALNTRIRSVRKALDDTATASRFIKTFPKRGFQFVAPVSTVEPLEQAKPKPSRRWAVAAFLAATGILSVWLLLSGDGPDGLDTNKPSIAVTRFDDLSEDASARYFADGLTDDLTTHLSRNRELFVVSSATVFSYVEETATPLEIARDLGVGYVVRGSIRRAGNKVRVSGELVEVIANETIWAEAFERELIDIFEVQDEISQAIAGRLLPEIYQADVSDVLGKPTDDLDAWDLYLRGRARQTVFSKEAQIDAIEFAEKAIARDPDFAAAYSLKARTLGTIFFFQWSDTPQETLVAATEAARRAISLDDRDAQAHAALGYIYRFTGDAEPAIANLERAVMLNPNDARIRLELAHTYDWFRMQEDALPQIDMALRLSPRDPMLQNMYFYKGHILFHLGRHEEALEAARQLGTVATSKTWQTFHHLLRAANLIELERAEEAKSAVEAALDLNPNLSITAMQRQFAGSKNHPKNRRLWLSSLRNAGIPN</sequence>
<dbReference type="GO" id="GO:0006355">
    <property type="term" value="P:regulation of DNA-templated transcription"/>
    <property type="evidence" value="ECO:0007669"/>
    <property type="project" value="InterPro"/>
</dbReference>
<dbReference type="InterPro" id="IPR001867">
    <property type="entry name" value="OmpR/PhoB-type_DNA-bd"/>
</dbReference>
<feature type="domain" description="OmpR/PhoB-type" evidence="4">
    <location>
        <begin position="1"/>
        <end position="96"/>
    </location>
</feature>
<dbReference type="Pfam" id="PF13181">
    <property type="entry name" value="TPR_8"/>
    <property type="match status" value="1"/>
</dbReference>
<dbReference type="PROSITE" id="PS50005">
    <property type="entry name" value="TPR"/>
    <property type="match status" value="1"/>
</dbReference>
<organism evidence="5 6">
    <name type="scientific">Cribrihabitans marinus</name>
    <dbReference type="NCBI Taxonomy" id="1227549"/>
    <lineage>
        <taxon>Bacteria</taxon>
        <taxon>Pseudomonadati</taxon>
        <taxon>Pseudomonadota</taxon>
        <taxon>Alphaproteobacteria</taxon>
        <taxon>Rhodobacterales</taxon>
        <taxon>Paracoccaceae</taxon>
        <taxon>Cribrihabitans</taxon>
    </lineage>
</organism>
<dbReference type="Proteomes" id="UP000199379">
    <property type="component" value="Unassembled WGS sequence"/>
</dbReference>
<dbReference type="CDD" id="cd00383">
    <property type="entry name" value="trans_reg_C"/>
    <property type="match status" value="1"/>
</dbReference>
<protein>
    <submittedName>
        <fullName evidence="5">TolB amino-terminal domain-containing protein</fullName>
    </submittedName>
</protein>
<evidence type="ECO:0000256" key="2">
    <source>
        <dbReference type="PROSITE-ProRule" id="PRU00339"/>
    </source>
</evidence>
<keyword evidence="6" id="KW-1185">Reference proteome</keyword>
<dbReference type="EMBL" id="FNYD01000002">
    <property type="protein sequence ID" value="SEI85056.1"/>
    <property type="molecule type" value="Genomic_DNA"/>
</dbReference>
<evidence type="ECO:0000313" key="5">
    <source>
        <dbReference type="EMBL" id="SEI85056.1"/>
    </source>
</evidence>
<dbReference type="STRING" id="1227549.SAMN05444007_102470"/>
<feature type="DNA-binding region" description="OmpR/PhoB-type" evidence="3">
    <location>
        <begin position="1"/>
        <end position="96"/>
    </location>
</feature>
<proteinExistence type="predicted"/>
<evidence type="ECO:0000256" key="1">
    <source>
        <dbReference type="ARBA" id="ARBA00023125"/>
    </source>
</evidence>
<dbReference type="PANTHER" id="PTHR12558">
    <property type="entry name" value="CELL DIVISION CYCLE 16,23,27"/>
    <property type="match status" value="1"/>
</dbReference>